<comment type="caution">
    <text evidence="2">The sequence shown here is derived from an EMBL/GenBank/DDBJ whole genome shotgun (WGS) entry which is preliminary data.</text>
</comment>
<dbReference type="EMBL" id="LFEJ01000017">
    <property type="protein sequence ID" value="KMV34086.1"/>
    <property type="molecule type" value="Genomic_DNA"/>
</dbReference>
<dbReference type="Proteomes" id="UP000037315">
    <property type="component" value="Unassembled WGS sequence"/>
</dbReference>
<keyword evidence="1" id="KW-0472">Membrane</keyword>
<keyword evidence="1" id="KW-0812">Transmembrane</keyword>
<proteinExistence type="predicted"/>
<feature type="transmembrane region" description="Helical" evidence="1">
    <location>
        <begin position="60"/>
        <end position="79"/>
    </location>
</feature>
<protein>
    <submittedName>
        <fullName evidence="2">Uncharacterized protein</fullName>
    </submittedName>
</protein>
<dbReference type="PATRIC" id="fig|1656095.3.peg.4610"/>
<dbReference type="AlphaFoldDB" id="A0A0J8VLR1"/>
<organism evidence="2 3">
    <name type="scientific">Franconibacter pulveris</name>
    <dbReference type="NCBI Taxonomy" id="435910"/>
    <lineage>
        <taxon>Bacteria</taxon>
        <taxon>Pseudomonadati</taxon>
        <taxon>Pseudomonadota</taxon>
        <taxon>Gammaproteobacteria</taxon>
        <taxon>Enterobacterales</taxon>
        <taxon>Enterobacteriaceae</taxon>
        <taxon>Franconibacter</taxon>
    </lineage>
</organism>
<sequence>MIRNTSAPDEKEGALATLLEIRSAYRAWVQGNEFTPPTSPHSIFAGIIPVAIAWLITREAVFLMAILLGLVLWGVWAYSARGRSRSRGRPETWASLIDNLLMTYQPFSPDAFRQLQETTRQQGKLTPDSLERWLIQEQGAAGMAGINLAPLTPELRFTDRSIAPGNGGAGRQEP</sequence>
<evidence type="ECO:0000256" key="1">
    <source>
        <dbReference type="SAM" id="Phobius"/>
    </source>
</evidence>
<keyword evidence="1" id="KW-1133">Transmembrane helix</keyword>
<reference evidence="2 3" key="1">
    <citation type="submission" date="2015-06" db="EMBL/GenBank/DDBJ databases">
        <title>Genome sequencing of Cronobacter sp. strain DJ34 isolated from petroleum contaminated sludge of Duliajan Oil Fields, Assam, India.</title>
        <authorList>
            <person name="Pal S."/>
            <person name="Banerjee T.D."/>
            <person name="Roy A."/>
            <person name="Sar P."/>
            <person name="Kazy S.K."/>
        </authorList>
    </citation>
    <scope>NUCLEOTIDE SEQUENCE [LARGE SCALE GENOMIC DNA]</scope>
    <source>
        <strain evidence="2 3">DJ34</strain>
    </source>
</reference>
<name>A0A0J8VLR1_9ENTR</name>
<evidence type="ECO:0000313" key="2">
    <source>
        <dbReference type="EMBL" id="KMV34086.1"/>
    </source>
</evidence>
<evidence type="ECO:0000313" key="3">
    <source>
        <dbReference type="Proteomes" id="UP000037315"/>
    </source>
</evidence>
<dbReference type="RefSeq" id="WP_048888179.1">
    <property type="nucleotide sequence ID" value="NZ_LFEJ01000017.1"/>
</dbReference>
<gene>
    <name evidence="2" type="ORF">ACH50_13680</name>
</gene>
<accession>A0A0J8VLR1</accession>
<keyword evidence="3" id="KW-1185">Reference proteome</keyword>